<dbReference type="RefSeq" id="WP_146129711.1">
    <property type="nucleotide sequence ID" value="NZ_PVTV01000005.1"/>
</dbReference>
<evidence type="ECO:0000256" key="1">
    <source>
        <dbReference type="SAM" id="MobiDB-lite"/>
    </source>
</evidence>
<name>A0A2T0XMK1_9BURK</name>
<feature type="compositionally biased region" description="Low complexity" evidence="1">
    <location>
        <begin position="681"/>
        <end position="697"/>
    </location>
</feature>
<dbReference type="InterPro" id="IPR047879">
    <property type="entry name" value="YjiT"/>
</dbReference>
<sequence length="1185" mass="131848">MQEYVDWYRGFLAKRGLERSNAQMLFRYRTTAVEYLSLRDLLSQRLTALGGHPWKLTSFAECALFVLYAAEWWRREYAGGAWRWTQILESLTKGPFTIHVYERTDAVERGLRVWGHRPSLDGKKYLGAIVAQGGLPLQMIAQGDGAVTKLLVRGMRQAQLLGWDEDRLEQYFAAHELDLVQHLRAAEIFRLLASVVWTVLELRNECHLAGANNPLEILDKVQPNWRDRFPIAADDRSAEPLLTGLVKEAARVIKAVNSYPALISRTLVRCLDSQEFDLVMSIQLASNITLEALSAALGVSSKSLPQSFTLELEGRNRTTLGTGRQLLGGEESTVMLSGKPRRLTNDDAQSEVLMVLRGLGSDLHVPAAIPGGDGLEDSQPWIFGNRDAELALLAVGSCNLPDDVCFVAVPEAYSVEPCEDSHANLVGSISGLSQRRKVFEVEGTVIVSDYFESYEIRTSQSQDESAQLVWKGSRLAYRTTPYPIYQGVPSLYRLDSAGLLHPVLPRDIDWVAPTRGGDIVAAHRLHQGLIDAWVKSNGIRQRRFRMALIPIGAKVRFTSGSTESRGEIEFQGWGLNEIHTSQDLQVSAEISVSSAKLTVESTLNPPATFLAAMTWPNTDQLLRVELPFPSTGGRFSTLSGEILANQTTLPLRRLEDIRLQVYDRNPDTPKRYALSIELQGSTQSQSQSQSQSQTQTQHRISVSVPLNSEGFGEIRLFEIESNLYDLLCQSDSLDAKLTLNLCVGHTPIRKLNLTRYDVPLERESDSFSLSSESLESASLDTRLGMKLRAVPLLDAQGEDRELDQILSEGAPTGRWNAGQLPHQHAPWLLYPAEDSSLQIRPTVFATTAFDGLSVLTGNACPLSIAMSATTQNDRDRMIRSVVADMSKNLDHESWKLVLHQHRILSHLPLATLDYWRAFGASHEASIAVILKLVSNIPALMQRMRHELGVIWELTPNKVLSDALKILSDSLSKQLDLELDSDIHKSIVSDLFRKLGLGSNSMATQIDLALFQGGFGMGNHFKNLAEASKKPPSAVLKSQWMGADSMLQRILLRAHSEDRDWPQFGLVKALVEVLMEKCDQHAQQYLLGFDRDLIWLPATAPSGPLRKNEKEDVANAPFLAALLVQITGSSEWLYKTGRMAQLRQIRAFDPDWFEIAIQAGGLLAALQSAQVVQKPKFQRAPSPRIT</sequence>
<comment type="caution">
    <text evidence="2">The sequence shown here is derived from an EMBL/GenBank/DDBJ whole genome shotgun (WGS) entry which is preliminary data.</text>
</comment>
<protein>
    <submittedName>
        <fullName evidence="2">Uncharacterized protein</fullName>
    </submittedName>
</protein>
<evidence type="ECO:0000313" key="3">
    <source>
        <dbReference type="Proteomes" id="UP000238308"/>
    </source>
</evidence>
<feature type="region of interest" description="Disordered" evidence="1">
    <location>
        <begin position="678"/>
        <end position="701"/>
    </location>
</feature>
<organism evidence="2 3">
    <name type="scientific">Jezberella montanilacus</name>
    <dbReference type="NCBI Taxonomy" id="323426"/>
    <lineage>
        <taxon>Bacteria</taxon>
        <taxon>Pseudomonadati</taxon>
        <taxon>Pseudomonadota</taxon>
        <taxon>Betaproteobacteria</taxon>
        <taxon>Burkholderiales</taxon>
        <taxon>Alcaligenaceae</taxon>
        <taxon>Jezberella</taxon>
    </lineage>
</organism>
<proteinExistence type="predicted"/>
<keyword evidence="3" id="KW-1185">Reference proteome</keyword>
<reference evidence="2 3" key="1">
    <citation type="submission" date="2018-03" db="EMBL/GenBank/DDBJ databases">
        <title>Genomic Encyclopedia of Type Strains, Phase III (KMG-III): the genomes of soil and plant-associated and newly described type strains.</title>
        <authorList>
            <person name="Whitman W."/>
        </authorList>
    </citation>
    <scope>NUCLEOTIDE SEQUENCE [LARGE SCALE GENOMIC DNA]</scope>
    <source>
        <strain evidence="2 3">MWH-P2sevCIIIb</strain>
    </source>
</reference>
<accession>A0A2T0XMK1</accession>
<dbReference type="EMBL" id="PVTV01000005">
    <property type="protein sequence ID" value="PRZ00165.1"/>
    <property type="molecule type" value="Genomic_DNA"/>
</dbReference>
<evidence type="ECO:0000313" key="2">
    <source>
        <dbReference type="EMBL" id="PRZ00165.1"/>
    </source>
</evidence>
<dbReference type="AlphaFoldDB" id="A0A2T0XMK1"/>
<dbReference type="NCBIfam" id="NF038336">
    <property type="entry name" value="YjiT_fam"/>
    <property type="match status" value="1"/>
</dbReference>
<dbReference type="Proteomes" id="UP000238308">
    <property type="component" value="Unassembled WGS sequence"/>
</dbReference>
<gene>
    <name evidence="2" type="ORF">BCM14_0302</name>
</gene>
<dbReference type="OrthoDB" id="5494042at2"/>